<evidence type="ECO:0000313" key="2">
    <source>
        <dbReference type="Proteomes" id="UP000430508"/>
    </source>
</evidence>
<dbReference type="EMBL" id="CP046996">
    <property type="protein sequence ID" value="QHA01679.1"/>
    <property type="molecule type" value="Genomic_DNA"/>
</dbReference>
<dbReference type="AlphaFoldDB" id="A0A857DMS6"/>
<dbReference type="Proteomes" id="UP000430508">
    <property type="component" value="Chromosome"/>
</dbReference>
<accession>A0A857DMS6</accession>
<protein>
    <submittedName>
        <fullName evidence="1">Uncharacterized protein</fullName>
    </submittedName>
</protein>
<gene>
    <name evidence="1" type="ORF">GQ588_14025</name>
</gene>
<organism evidence="1 2">
    <name type="scientific">Dehalobacter restrictus</name>
    <dbReference type="NCBI Taxonomy" id="55583"/>
    <lineage>
        <taxon>Bacteria</taxon>
        <taxon>Bacillati</taxon>
        <taxon>Bacillota</taxon>
        <taxon>Clostridia</taxon>
        <taxon>Eubacteriales</taxon>
        <taxon>Desulfitobacteriaceae</taxon>
        <taxon>Dehalobacter</taxon>
    </lineage>
</organism>
<reference evidence="1 2" key="1">
    <citation type="submission" date="2019-12" db="EMBL/GenBank/DDBJ databases">
        <title>Sequence classification of anaerobic respiratory reductive dehalogenases: First we see many, then we see few.</title>
        <authorList>
            <person name="Molenda O."/>
            <person name="Puentes Jacome L.A."/>
            <person name="Cao X."/>
            <person name="Nesbo C.L."/>
            <person name="Tang S."/>
            <person name="Morson N."/>
            <person name="Patron J."/>
            <person name="Lomheim L."/>
            <person name="Wishart D.S."/>
            <person name="Edwards E.A."/>
        </authorList>
    </citation>
    <scope>NUCLEOTIDE SEQUENCE [LARGE SCALE GENOMIC DNA]</scope>
    <source>
        <strain evidence="1 2">12DCA</strain>
    </source>
</reference>
<proteinExistence type="predicted"/>
<sequence>MCEKDYFDAAAVIFAGMLKNDDIEIQFTQNPNHQLEIMFKTKGSKDFVNSGGIMSAITEVLKQLKLKFIRAFGLLFYFFKTNEDRPRWTVFLTNIYKSSTRNLYSSQIYSLFFFQSHYIS</sequence>
<name>A0A857DMS6_9FIRM</name>
<evidence type="ECO:0000313" key="1">
    <source>
        <dbReference type="EMBL" id="QHA01679.1"/>
    </source>
</evidence>